<accession>A0A1B8ZTD2</accession>
<comment type="caution">
    <text evidence="1">The sequence shown here is derived from an EMBL/GenBank/DDBJ whole genome shotgun (WGS) entry which is preliminary data.</text>
</comment>
<organism evidence="1 2">
    <name type="scientific">Chryseobacterium arthrosphaerae</name>
    <dbReference type="NCBI Taxonomy" id="651561"/>
    <lineage>
        <taxon>Bacteria</taxon>
        <taxon>Pseudomonadati</taxon>
        <taxon>Bacteroidota</taxon>
        <taxon>Flavobacteriia</taxon>
        <taxon>Flavobacteriales</taxon>
        <taxon>Weeksellaceae</taxon>
        <taxon>Chryseobacterium group</taxon>
        <taxon>Chryseobacterium</taxon>
    </lineage>
</organism>
<gene>
    <name evidence="1" type="ORF">BBI00_11090</name>
</gene>
<dbReference type="AlphaFoldDB" id="A0A1B8ZTD2"/>
<proteinExistence type="predicted"/>
<dbReference type="EMBL" id="MAYG01000001">
    <property type="protein sequence ID" value="OCA74843.1"/>
    <property type="molecule type" value="Genomic_DNA"/>
</dbReference>
<dbReference type="STRING" id="651561.BBI00_11090"/>
<evidence type="ECO:0000313" key="2">
    <source>
        <dbReference type="Proteomes" id="UP000093432"/>
    </source>
</evidence>
<dbReference type="OrthoDB" id="755863at2"/>
<dbReference type="RefSeq" id="WP_065398827.1">
    <property type="nucleotide sequence ID" value="NZ_MAYG01000001.1"/>
</dbReference>
<protein>
    <submittedName>
        <fullName evidence="1">Uncharacterized protein</fullName>
    </submittedName>
</protein>
<sequence>MQQGKQIDFWELLPHKGLGPIRFSMDKSEVQCYYKEFGTMILQKDESIEQKKKDLEDTFKQFSEFFSEEDLKIAMQGLEDVGGELGDVVTEYTSSGISLQYKADRLTEIFADDRAKQLHFQGIPIFSDDPTKLLNSMRKVFEEDPVIKDKELIFRNNNIYLFNFIKEDSTGNCVAGDQQNRTIMWRDSPRPLSVDLAEYRHVKLPT</sequence>
<dbReference type="Proteomes" id="UP000093432">
    <property type="component" value="Unassembled WGS sequence"/>
</dbReference>
<reference evidence="2" key="1">
    <citation type="submission" date="2016-07" db="EMBL/GenBank/DDBJ databases">
        <authorList>
            <person name="Florea S."/>
            <person name="Webb J.S."/>
            <person name="Jaromczyk J."/>
            <person name="Schardl C.L."/>
        </authorList>
    </citation>
    <scope>NUCLEOTIDE SEQUENCE [LARGE SCALE GENOMIC DNA]</scope>
    <source>
        <strain evidence="2">CC-VM-7</strain>
    </source>
</reference>
<name>A0A1B8ZTD2_9FLAO</name>
<evidence type="ECO:0000313" key="1">
    <source>
        <dbReference type="EMBL" id="OCA74843.1"/>
    </source>
</evidence>